<organism evidence="1">
    <name type="scientific">Arundo donax</name>
    <name type="common">Giant reed</name>
    <name type="synonym">Donax arundinaceus</name>
    <dbReference type="NCBI Taxonomy" id="35708"/>
    <lineage>
        <taxon>Eukaryota</taxon>
        <taxon>Viridiplantae</taxon>
        <taxon>Streptophyta</taxon>
        <taxon>Embryophyta</taxon>
        <taxon>Tracheophyta</taxon>
        <taxon>Spermatophyta</taxon>
        <taxon>Magnoliopsida</taxon>
        <taxon>Liliopsida</taxon>
        <taxon>Poales</taxon>
        <taxon>Poaceae</taxon>
        <taxon>PACMAD clade</taxon>
        <taxon>Arundinoideae</taxon>
        <taxon>Arundineae</taxon>
        <taxon>Arundo</taxon>
    </lineage>
</organism>
<accession>A0A0A9B5N2</accession>
<evidence type="ECO:0000313" key="1">
    <source>
        <dbReference type="EMBL" id="JAD57473.1"/>
    </source>
</evidence>
<dbReference type="EMBL" id="GBRH01240422">
    <property type="protein sequence ID" value="JAD57473.1"/>
    <property type="molecule type" value="Transcribed_RNA"/>
</dbReference>
<reference evidence="1" key="2">
    <citation type="journal article" date="2015" name="Data Brief">
        <title>Shoot transcriptome of the giant reed, Arundo donax.</title>
        <authorList>
            <person name="Barrero R.A."/>
            <person name="Guerrero F.D."/>
            <person name="Moolhuijzen P."/>
            <person name="Goolsby J.A."/>
            <person name="Tidwell J."/>
            <person name="Bellgard S.E."/>
            <person name="Bellgard M.I."/>
        </authorList>
    </citation>
    <scope>NUCLEOTIDE SEQUENCE</scope>
    <source>
        <tissue evidence="1">Shoot tissue taken approximately 20 cm above the soil surface</tissue>
    </source>
</reference>
<proteinExistence type="predicted"/>
<dbReference type="AlphaFoldDB" id="A0A0A9B5N2"/>
<protein>
    <submittedName>
        <fullName evidence="1">Uncharacterized protein</fullName>
    </submittedName>
</protein>
<sequence>MLHLEEDLAIQIQEMIINYTPGSCYIYASSIRLQSKDTIRAITERSCKKINQQKLRLQVTAEREREAVNSSY</sequence>
<name>A0A0A9B5N2_ARUDO</name>
<reference evidence="1" key="1">
    <citation type="submission" date="2014-09" db="EMBL/GenBank/DDBJ databases">
        <authorList>
            <person name="Magalhaes I.L.F."/>
            <person name="Oliveira U."/>
            <person name="Santos F.R."/>
            <person name="Vidigal T.H.D.A."/>
            <person name="Brescovit A.D."/>
            <person name="Santos A.J."/>
        </authorList>
    </citation>
    <scope>NUCLEOTIDE SEQUENCE</scope>
    <source>
        <tissue evidence="1">Shoot tissue taken approximately 20 cm above the soil surface</tissue>
    </source>
</reference>